<feature type="domain" description="SWIM-type" evidence="2">
    <location>
        <begin position="46"/>
        <end position="84"/>
    </location>
</feature>
<gene>
    <name evidence="3" type="ORF">WMQ36_10030</name>
</gene>
<keyword evidence="1" id="KW-0862">Zinc</keyword>
<evidence type="ECO:0000313" key="4">
    <source>
        <dbReference type="Proteomes" id="UP001454086"/>
    </source>
</evidence>
<protein>
    <submittedName>
        <fullName evidence="3">SWIM zinc finger family protein</fullName>
    </submittedName>
</protein>
<reference evidence="3 4" key="1">
    <citation type="submission" date="2024-03" db="EMBL/GenBank/DDBJ databases">
        <title>Human intestinal bacterial collection.</title>
        <authorList>
            <person name="Pauvert C."/>
            <person name="Hitch T.C.A."/>
            <person name="Clavel T."/>
        </authorList>
    </citation>
    <scope>NUCLEOTIDE SEQUENCE [LARGE SCALE GENOMIC DNA]</scope>
    <source>
        <strain evidence="3 4">CLA-SR-H021</strain>
    </source>
</reference>
<evidence type="ECO:0000256" key="1">
    <source>
        <dbReference type="PROSITE-ProRule" id="PRU00325"/>
    </source>
</evidence>
<dbReference type="EMBL" id="JBBMFM010000029">
    <property type="protein sequence ID" value="MEQ2425309.1"/>
    <property type="molecule type" value="Genomic_DNA"/>
</dbReference>
<dbReference type="Pfam" id="PF04434">
    <property type="entry name" value="SWIM"/>
    <property type="match status" value="1"/>
</dbReference>
<dbReference type="PROSITE" id="PS50966">
    <property type="entry name" value="ZF_SWIM"/>
    <property type="match status" value="1"/>
</dbReference>
<keyword evidence="1" id="KW-0479">Metal-binding</keyword>
<dbReference type="InterPro" id="IPR007527">
    <property type="entry name" value="Znf_SWIM"/>
</dbReference>
<dbReference type="RefSeq" id="WP_050927362.1">
    <property type="nucleotide sequence ID" value="NZ_JBBMFM010000029.1"/>
</dbReference>
<dbReference type="Proteomes" id="UP001454086">
    <property type="component" value="Unassembled WGS sequence"/>
</dbReference>
<accession>A0ABV1D877</accession>
<keyword evidence="1" id="KW-0863">Zinc-finger</keyword>
<organism evidence="3 4">
    <name type="scientific">Enterocloster hominis</name>
    <name type="common">ex Hitch et al. 2024</name>
    <dbReference type="NCBI Taxonomy" id="1917870"/>
    <lineage>
        <taxon>Bacteria</taxon>
        <taxon>Bacillati</taxon>
        <taxon>Bacillota</taxon>
        <taxon>Clostridia</taxon>
        <taxon>Lachnospirales</taxon>
        <taxon>Lachnospiraceae</taxon>
        <taxon>Enterocloster</taxon>
    </lineage>
</organism>
<keyword evidence="4" id="KW-1185">Reference proteome</keyword>
<sequence>MMDDWKSLFRPHILARGLDYYESGAVEALERTEHGFHARVEGTEDYEVDIWIKDNRIHDMECSCPYALGGEYCKHMAAVLYEAEEGEEGAKGTVQAGREGSGKTWEEQYQESRKELRDVIDGIPEEELRHILETMALEDQSLRNRILTKYSTTISLGQMVRLKREIEDIAYRYSDRSGYVDWESAGGYISEMETFLYDKVQAVIDKGCYMQAFELTNQVFVTIGNQDMDDSDGGTDMVADTCYKIWQQLLEKCGEQDKNKMQSWFEMHQADGAVMDYMEGYIGDFLMNEFHDREILLKKMEELDHQIEKRRESTDCGKCYSSYRGFENNILKRLQIMKALGASEEELRQYRRKNRGFAAVRMLEIEEFIQAGKNRDAVRVLMESKELDRKFPVWVKEYSQKLIELYKQMHMDKEYKEELLFQVFFCGQDNLEPIARLKEVCEPGEWEQNRERLLKCPSCQSIKLSLLESEKMFDRLLDEVISNGSIYMMDRYEKVLKKAYPDRMRTAYAAYVKSQAENVSDRRRYKELVVYLKKIASYPRGRETACEIAREWRTLYKRRTAMMDELRKAGL</sequence>
<name>A0ABV1D877_9FIRM</name>
<comment type="caution">
    <text evidence="3">The sequence shown here is derived from an EMBL/GenBank/DDBJ whole genome shotgun (WGS) entry which is preliminary data.</text>
</comment>
<evidence type="ECO:0000313" key="3">
    <source>
        <dbReference type="EMBL" id="MEQ2425309.1"/>
    </source>
</evidence>
<proteinExistence type="predicted"/>
<evidence type="ECO:0000259" key="2">
    <source>
        <dbReference type="PROSITE" id="PS50966"/>
    </source>
</evidence>